<dbReference type="Proteomes" id="UP000507954">
    <property type="component" value="Unassembled WGS sequence"/>
</dbReference>
<sequence length="110" mass="12133">MRVEIKADRLLCTILQSYVAKVTGITAKVDYSSRLVLSDKLCDVLPFVASLGSCVRVVRSVSLPNRLFSNINFQSADPAVKLGEHGAEGILRKPSRTRVSKIYLGLRCPR</sequence>
<reference evidence="1" key="1">
    <citation type="submission" date="2019-06" db="EMBL/GenBank/DDBJ databases">
        <authorList>
            <person name="Le Quere A."/>
            <person name="Colella S."/>
        </authorList>
    </citation>
    <scope>NUCLEOTIDE SEQUENCE</scope>
    <source>
        <strain evidence="1">EmedicaeMD41</strain>
    </source>
</reference>
<evidence type="ECO:0000313" key="1">
    <source>
        <dbReference type="EMBL" id="VTZ64965.1"/>
    </source>
</evidence>
<protein>
    <submittedName>
        <fullName evidence="1">Uncharacterized protein</fullName>
    </submittedName>
</protein>
<proteinExistence type="predicted"/>
<accession>A0A508X582</accession>
<gene>
    <name evidence="1" type="ORF">EMEDMD4_760019</name>
</gene>
<name>A0A508X582_9HYPH</name>
<dbReference type="AlphaFoldDB" id="A0A508X582"/>
<dbReference type="EMBL" id="CABFNB010000146">
    <property type="protein sequence ID" value="VTZ64965.1"/>
    <property type="molecule type" value="Genomic_DNA"/>
</dbReference>
<organism evidence="1">
    <name type="scientific">Sinorhizobium medicae</name>
    <dbReference type="NCBI Taxonomy" id="110321"/>
    <lineage>
        <taxon>Bacteria</taxon>
        <taxon>Pseudomonadati</taxon>
        <taxon>Pseudomonadota</taxon>
        <taxon>Alphaproteobacteria</taxon>
        <taxon>Hyphomicrobiales</taxon>
        <taxon>Rhizobiaceae</taxon>
        <taxon>Sinorhizobium/Ensifer group</taxon>
        <taxon>Sinorhizobium</taxon>
    </lineage>
</organism>